<dbReference type="CDD" id="cd03143">
    <property type="entry name" value="A4_beta-galactosidase_middle_domain"/>
    <property type="match status" value="1"/>
</dbReference>
<reference evidence="2 3" key="1">
    <citation type="submission" date="2017-11" db="EMBL/GenBank/DDBJ databases">
        <title>Genomic Encyclopedia of Archaeal and Bacterial Type Strains, Phase II (KMG-II): From Individual Species to Whole Genera.</title>
        <authorList>
            <person name="Goeker M."/>
        </authorList>
    </citation>
    <scope>NUCLEOTIDE SEQUENCE [LARGE SCALE GENOMIC DNA]</scope>
    <source>
        <strain evidence="2 3">DSM 16400</strain>
    </source>
</reference>
<dbReference type="InterPro" id="IPR029062">
    <property type="entry name" value="Class_I_gatase-like"/>
</dbReference>
<dbReference type="PANTHER" id="PTHR37947">
    <property type="entry name" value="BLL2462 PROTEIN"/>
    <property type="match status" value="1"/>
</dbReference>
<proteinExistence type="predicted"/>
<name>A0A2M9D758_9MICO</name>
<dbReference type="SUPFAM" id="SSF52317">
    <property type="entry name" value="Class I glutamine amidotransferase-like"/>
    <property type="match status" value="1"/>
</dbReference>
<gene>
    <name evidence="2" type="ORF">CLV85_0736</name>
</gene>
<dbReference type="EMBL" id="PGFH01000001">
    <property type="protein sequence ID" value="PJJ81559.1"/>
    <property type="molecule type" value="Genomic_DNA"/>
</dbReference>
<protein>
    <submittedName>
        <fullName evidence="2">Putative membrane protein</fullName>
    </submittedName>
</protein>
<keyword evidence="3" id="KW-1185">Reference proteome</keyword>
<dbReference type="Pfam" id="PF07090">
    <property type="entry name" value="GATase1_like"/>
    <property type="match status" value="1"/>
</dbReference>
<evidence type="ECO:0000313" key="2">
    <source>
        <dbReference type="EMBL" id="PJJ81559.1"/>
    </source>
</evidence>
<sequence length="249" mass="26766">MAKVLLAGESWSTTSIHTKGFDSFVTSAYAEGADDFIAALKSAGNSVEFQPNHVAAERFPTTAEELSQYDVVVLSDIGANTLLLPNGVFAKGERIPHRLEVLAQWVRDGGSLLMVGGYLSFQGIEAKANYRNTALASVLPVEMEIGDDREETPQGVEATSLDNHAATAGLPTSWPEVLGHHRLVARDGAQTLATVGAFPLLVVDAEGAGRVAAFASDMGPHWLPTEFLEWDGFAPMWNQLISWLARESD</sequence>
<accession>A0A2M9D758</accession>
<dbReference type="Proteomes" id="UP000231742">
    <property type="component" value="Unassembled WGS sequence"/>
</dbReference>
<evidence type="ECO:0000313" key="3">
    <source>
        <dbReference type="Proteomes" id="UP000231742"/>
    </source>
</evidence>
<comment type="caution">
    <text evidence="2">The sequence shown here is derived from an EMBL/GenBank/DDBJ whole genome shotgun (WGS) entry which is preliminary data.</text>
</comment>
<organism evidence="2 3">
    <name type="scientific">Salinibacterium amurskyense</name>
    <dbReference type="NCBI Taxonomy" id="205941"/>
    <lineage>
        <taxon>Bacteria</taxon>
        <taxon>Bacillati</taxon>
        <taxon>Actinomycetota</taxon>
        <taxon>Actinomycetes</taxon>
        <taxon>Micrococcales</taxon>
        <taxon>Microbacteriaceae</taxon>
        <taxon>Salinibacterium</taxon>
    </lineage>
</organism>
<evidence type="ECO:0000259" key="1">
    <source>
        <dbReference type="Pfam" id="PF07090"/>
    </source>
</evidence>
<dbReference type="OrthoDB" id="9781333at2"/>
<dbReference type="AlphaFoldDB" id="A0A2M9D758"/>
<dbReference type="InterPro" id="IPR010768">
    <property type="entry name" value="GATase1-like"/>
</dbReference>
<dbReference type="Gene3D" id="3.40.50.880">
    <property type="match status" value="1"/>
</dbReference>
<dbReference type="RefSeq" id="WP_100388226.1">
    <property type="nucleotide sequence ID" value="NZ_BMZU01000001.1"/>
</dbReference>
<feature type="domain" description="Putative glutamine amidotransferase" evidence="1">
    <location>
        <begin position="3"/>
        <end position="245"/>
    </location>
</feature>
<dbReference type="PANTHER" id="PTHR37947:SF1">
    <property type="entry name" value="BLL2462 PROTEIN"/>
    <property type="match status" value="1"/>
</dbReference>